<dbReference type="PANTHER" id="PTHR28634">
    <property type="entry name" value="ZINC FINGER B-BOX DOMAIN-CONTAINING PROTEIN 1"/>
    <property type="match status" value="1"/>
</dbReference>
<dbReference type="InterPro" id="IPR000315">
    <property type="entry name" value="Znf_B-box"/>
</dbReference>
<dbReference type="AlphaFoldDB" id="A0AAE1ZIK0"/>
<reference evidence="4" key="2">
    <citation type="journal article" date="2023" name="Infect Dis Poverty">
        <title>Chromosome-scale genome of the human blood fluke Schistosoma mekongi and its implications for public health.</title>
        <authorList>
            <person name="Zhou M."/>
            <person name="Xu L."/>
            <person name="Xu D."/>
            <person name="Chen W."/>
            <person name="Khan J."/>
            <person name="Hu Y."/>
            <person name="Huang H."/>
            <person name="Wei H."/>
            <person name="Zhang Y."/>
            <person name="Chusongsang P."/>
            <person name="Tanasarnprasert K."/>
            <person name="Hu X."/>
            <person name="Limpanont Y."/>
            <person name="Lv Z."/>
        </authorList>
    </citation>
    <scope>NUCLEOTIDE SEQUENCE</scope>
    <source>
        <strain evidence="4">LV_2022a</strain>
    </source>
</reference>
<dbReference type="PANTHER" id="PTHR28634:SF1">
    <property type="entry name" value="ZINC FINGER B-BOX DOMAIN-CONTAINING PROTEIN 1"/>
    <property type="match status" value="1"/>
</dbReference>
<gene>
    <name evidence="4" type="ORF">MN116_003497</name>
</gene>
<dbReference type="PROSITE" id="PS50119">
    <property type="entry name" value="ZF_BBOX"/>
    <property type="match status" value="1"/>
</dbReference>
<keyword evidence="1" id="KW-0862">Zinc</keyword>
<name>A0AAE1ZIK0_SCHME</name>
<evidence type="ECO:0000259" key="3">
    <source>
        <dbReference type="PROSITE" id="PS50119"/>
    </source>
</evidence>
<dbReference type="Proteomes" id="UP001292079">
    <property type="component" value="Unassembled WGS sequence"/>
</dbReference>
<evidence type="ECO:0000313" key="4">
    <source>
        <dbReference type="EMBL" id="KAK4474199.1"/>
    </source>
</evidence>
<organism evidence="4 5">
    <name type="scientific">Schistosoma mekongi</name>
    <name type="common">Parasitic worm</name>
    <dbReference type="NCBI Taxonomy" id="38744"/>
    <lineage>
        <taxon>Eukaryota</taxon>
        <taxon>Metazoa</taxon>
        <taxon>Spiralia</taxon>
        <taxon>Lophotrochozoa</taxon>
        <taxon>Platyhelminthes</taxon>
        <taxon>Trematoda</taxon>
        <taxon>Digenea</taxon>
        <taxon>Strigeidida</taxon>
        <taxon>Schistosomatoidea</taxon>
        <taxon>Schistosomatidae</taxon>
        <taxon>Schistosoma</taxon>
    </lineage>
</organism>
<feature type="domain" description="B box-type" evidence="3">
    <location>
        <begin position="117"/>
        <end position="163"/>
    </location>
</feature>
<protein>
    <recommendedName>
        <fullName evidence="3">B box-type domain-containing protein</fullName>
    </recommendedName>
</protein>
<sequence>MQKTDRKLAVVKQKEENRLLAIETKEIEERLKLLKSTLYSKLCKTSKPNSSEPIWGSSNLASTVSRQKFNALPDISKLKLKALSHSSALKSKTPDTCTIIGKLNKHVKCSLTISADIQQPKCGQCEHKTAVVSCQECSEYYCAICFATFHLKGALKHHHSLPISTCSMRTDSSFHKECEDMNRSKGYIEAANSPEGTLCAGEELMSTSSKNAQERKGCQSSHSVAFRSNLALQTKAVDDINQYHYSTKTSSATMRSSEIVNHNVSTFCESPTSVEIHFTPSITYAEKLLLRLHRNAILQKPTKQENVNNQLIFKEISSTHSDIVHNEDEKFQEEIMENFAFNRISFDELHKLATTKIQLNNNGPNTFVIYPNEDFKQSILQPNEIISSTNSHSNKNNSEIPLPDITLCNVTTRTKNTEQTRRKECFKFSDEDNSSEEIQGTNTISGLLSNQQNMWQPIQSITKPNYNINPQISKTISEHLNMVPNKQSSNATDLQDSFCDEFKGEDKSPVQSRRILLTENPYLSNWHAEALQFSNEEQDDDDKFKENSNNHNYLYDSLG</sequence>
<keyword evidence="1" id="KW-0863">Zinc-finger</keyword>
<keyword evidence="5" id="KW-1185">Reference proteome</keyword>
<evidence type="ECO:0000313" key="5">
    <source>
        <dbReference type="Proteomes" id="UP001292079"/>
    </source>
</evidence>
<dbReference type="InterPro" id="IPR037688">
    <property type="entry name" value="ZBBX"/>
</dbReference>
<dbReference type="EMBL" id="JALJAT010000002">
    <property type="protein sequence ID" value="KAK4474199.1"/>
    <property type="molecule type" value="Genomic_DNA"/>
</dbReference>
<comment type="caution">
    <text evidence="4">The sequence shown here is derived from an EMBL/GenBank/DDBJ whole genome shotgun (WGS) entry which is preliminary data.</text>
</comment>
<evidence type="ECO:0000256" key="2">
    <source>
        <dbReference type="SAM" id="MobiDB-lite"/>
    </source>
</evidence>
<reference evidence="4" key="1">
    <citation type="submission" date="2022-04" db="EMBL/GenBank/DDBJ databases">
        <authorList>
            <person name="Xu L."/>
            <person name="Lv Z."/>
        </authorList>
    </citation>
    <scope>NUCLEOTIDE SEQUENCE</scope>
    <source>
        <strain evidence="4">LV_2022a</strain>
    </source>
</reference>
<dbReference type="InterPro" id="IPR038446">
    <property type="entry name" value="CEBP_ZZ_sf"/>
</dbReference>
<keyword evidence="1" id="KW-0479">Metal-binding</keyword>
<dbReference type="GO" id="GO:0008270">
    <property type="term" value="F:zinc ion binding"/>
    <property type="evidence" value="ECO:0007669"/>
    <property type="project" value="UniProtKB-KW"/>
</dbReference>
<dbReference type="Gene3D" id="4.10.640.40">
    <property type="entry name" value="Cytoplasmic polyadenylation element-binding protein, ZZ domain"/>
    <property type="match status" value="1"/>
</dbReference>
<proteinExistence type="predicted"/>
<feature type="region of interest" description="Disordered" evidence="2">
    <location>
        <begin position="536"/>
        <end position="559"/>
    </location>
</feature>
<accession>A0AAE1ZIK0</accession>
<evidence type="ECO:0000256" key="1">
    <source>
        <dbReference type="PROSITE-ProRule" id="PRU00024"/>
    </source>
</evidence>